<dbReference type="Pfam" id="PF08640">
    <property type="entry name" value="U3_assoc_6"/>
    <property type="match status" value="1"/>
</dbReference>
<dbReference type="AlphaFoldDB" id="A0A4U0V4N2"/>
<dbReference type="Proteomes" id="UP001168146">
    <property type="component" value="Unassembled WGS sequence"/>
</dbReference>
<reference evidence="7" key="2">
    <citation type="submission" date="2021-12" db="EMBL/GenBank/DDBJ databases">
        <title>Black yeast isolated from Biological Soil Crust.</title>
        <authorList>
            <person name="Kurbessoian T."/>
        </authorList>
    </citation>
    <scope>NUCLEOTIDE SEQUENCE</scope>
    <source>
        <strain evidence="7">CCFEE 5208</strain>
    </source>
</reference>
<sequence>MSAASDKARFYLERHAPALNAYARQKIFSPEEIHSITAKRSHFEHILAARGSKSSDYARYAEYEINLSTLLKKRCQRLGVKGVKGYSGQRTVFFILERGTKKFAGDVGLWMQYIRYCQSEHASKKLAVVFTGLLRLRPREWGLWVVAAKWYAEEQGDMRTARGYLQRGLRYCKDERKLWLEYAKLEMVYLAKLAARRKILGVGEERKAESAEEADENMIPLPTITAADVDPDAGKELEGVDAAVLQKLADAPAFTGAIPVAIFDAAMKQFGNNAEVAEDFFELVAKFDTVPSATKVLRHILTHLQNAAPNSPEAIVCEARMLLFGIDAVSAEFPAALGTALGEIKTAIAALPEKQKAVLAQKAVLMLVPYLSRKSDGAKIDEDIQTVLVASTNRYLSIMSGMPTKSRIAKVLVERFKDKGRLGGEEISEAVGSVKGQS</sequence>
<dbReference type="InterPro" id="IPR003107">
    <property type="entry name" value="HAT"/>
</dbReference>
<dbReference type="PANTHER" id="PTHR23271">
    <property type="entry name" value="HEPATOCELLULAR CARCINOMA-ASSOCIATED ANTIGEN 66"/>
    <property type="match status" value="1"/>
</dbReference>
<keyword evidence="5" id="KW-0539">Nucleus</keyword>
<dbReference type="SMART" id="SM00386">
    <property type="entry name" value="HAT"/>
    <property type="match status" value="3"/>
</dbReference>
<proteinExistence type="inferred from homology"/>
<dbReference type="GO" id="GO:0030515">
    <property type="term" value="F:snoRNA binding"/>
    <property type="evidence" value="ECO:0007669"/>
    <property type="project" value="InterPro"/>
</dbReference>
<dbReference type="STRING" id="329885.A0A4U0V4N2"/>
<dbReference type="InterPro" id="IPR055347">
    <property type="entry name" value="UTP6_N"/>
</dbReference>
<dbReference type="GO" id="GO:0000462">
    <property type="term" value="P:maturation of SSU-rRNA from tricistronic rRNA transcript (SSU-rRNA, 5.8S rRNA, LSU-rRNA)"/>
    <property type="evidence" value="ECO:0007669"/>
    <property type="project" value="InterPro"/>
</dbReference>
<dbReference type="InterPro" id="IPR013949">
    <property type="entry name" value="Utp6"/>
</dbReference>
<dbReference type="EMBL" id="JASUXU010000062">
    <property type="protein sequence ID" value="KAK0313134.1"/>
    <property type="molecule type" value="Genomic_DNA"/>
</dbReference>
<feature type="domain" description="U3 small nucleolar RNA-associated protein 6 N-terminal" evidence="6">
    <location>
        <begin position="12"/>
        <end position="81"/>
    </location>
</feature>
<evidence type="ECO:0000313" key="7">
    <source>
        <dbReference type="EMBL" id="KAK0313134.1"/>
    </source>
</evidence>
<dbReference type="Proteomes" id="UP000310066">
    <property type="component" value="Unassembled WGS sequence"/>
</dbReference>
<evidence type="ECO:0000256" key="5">
    <source>
        <dbReference type="ARBA" id="ARBA00023242"/>
    </source>
</evidence>
<dbReference type="InterPro" id="IPR011990">
    <property type="entry name" value="TPR-like_helical_dom_sf"/>
</dbReference>
<dbReference type="SUPFAM" id="SSF48452">
    <property type="entry name" value="TPR-like"/>
    <property type="match status" value="1"/>
</dbReference>
<reference evidence="8 9" key="1">
    <citation type="submission" date="2017-03" db="EMBL/GenBank/DDBJ databases">
        <title>Genomes of endolithic fungi from Antarctica.</title>
        <authorList>
            <person name="Coleine C."/>
            <person name="Masonjones S."/>
            <person name="Stajich J.E."/>
        </authorList>
    </citation>
    <scope>NUCLEOTIDE SEQUENCE [LARGE SCALE GENOMIC DNA]</scope>
    <source>
        <strain evidence="8 9">CCFEE 5311</strain>
    </source>
</reference>
<dbReference type="GO" id="GO:0034388">
    <property type="term" value="C:Pwp2p-containing subcomplex of 90S preribosome"/>
    <property type="evidence" value="ECO:0007669"/>
    <property type="project" value="TreeGrafter"/>
</dbReference>
<evidence type="ECO:0000256" key="2">
    <source>
        <dbReference type="ARBA" id="ARBA00010734"/>
    </source>
</evidence>
<dbReference type="PANTHER" id="PTHR23271:SF1">
    <property type="entry name" value="U3 SMALL NUCLEOLAR RNA-ASSOCIATED PROTEIN 6 HOMOLOG"/>
    <property type="match status" value="1"/>
</dbReference>
<keyword evidence="3" id="KW-0698">rRNA processing</keyword>
<keyword evidence="4" id="KW-0677">Repeat</keyword>
<dbReference type="GO" id="GO:0032040">
    <property type="term" value="C:small-subunit processome"/>
    <property type="evidence" value="ECO:0007669"/>
    <property type="project" value="TreeGrafter"/>
</dbReference>
<evidence type="ECO:0000313" key="9">
    <source>
        <dbReference type="Proteomes" id="UP000310066"/>
    </source>
</evidence>
<accession>A0A4U0V4N2</accession>
<evidence type="ECO:0000256" key="4">
    <source>
        <dbReference type="ARBA" id="ARBA00022737"/>
    </source>
</evidence>
<dbReference type="Gene3D" id="1.25.40.10">
    <property type="entry name" value="Tetratricopeptide repeat domain"/>
    <property type="match status" value="1"/>
</dbReference>
<evidence type="ECO:0000259" key="6">
    <source>
        <dbReference type="Pfam" id="PF08640"/>
    </source>
</evidence>
<comment type="caution">
    <text evidence="8">The sequence shown here is derived from an EMBL/GenBank/DDBJ whole genome shotgun (WGS) entry which is preliminary data.</text>
</comment>
<evidence type="ECO:0000256" key="3">
    <source>
        <dbReference type="ARBA" id="ARBA00022552"/>
    </source>
</evidence>
<evidence type="ECO:0000256" key="1">
    <source>
        <dbReference type="ARBA" id="ARBA00004604"/>
    </source>
</evidence>
<comment type="similarity">
    <text evidence="2">Belongs to the UTP6 family.</text>
</comment>
<comment type="subcellular location">
    <subcellularLocation>
        <location evidence="1">Nucleus</location>
        <location evidence="1">Nucleolus</location>
    </subcellularLocation>
</comment>
<evidence type="ECO:0000313" key="8">
    <source>
        <dbReference type="EMBL" id="TKA43547.1"/>
    </source>
</evidence>
<name>A0A4U0V4N2_9PEZI</name>
<dbReference type="OrthoDB" id="28112at2759"/>
<gene>
    <name evidence="7" type="primary">UTP6_2</name>
    <name evidence="8" type="ORF">B0A54_05329</name>
    <name evidence="7" type="ORF">LTR82_013752</name>
</gene>
<organism evidence="8 9">
    <name type="scientific">Friedmanniomyces endolithicus</name>
    <dbReference type="NCBI Taxonomy" id="329885"/>
    <lineage>
        <taxon>Eukaryota</taxon>
        <taxon>Fungi</taxon>
        <taxon>Dikarya</taxon>
        <taxon>Ascomycota</taxon>
        <taxon>Pezizomycotina</taxon>
        <taxon>Dothideomycetes</taxon>
        <taxon>Dothideomycetidae</taxon>
        <taxon>Mycosphaerellales</taxon>
        <taxon>Teratosphaeriaceae</taxon>
        <taxon>Friedmanniomyces</taxon>
    </lineage>
</organism>
<protein>
    <submittedName>
        <fullName evidence="7">U3 snoRNP protein</fullName>
    </submittedName>
</protein>
<dbReference type="EMBL" id="NAJP01000018">
    <property type="protein sequence ID" value="TKA43547.1"/>
    <property type="molecule type" value="Genomic_DNA"/>
</dbReference>